<name>A0A8K0NWV0_LADFU</name>
<accession>A0A8K0NWV0</accession>
<dbReference type="OrthoDB" id="6077919at2759"/>
<dbReference type="Proteomes" id="UP000792457">
    <property type="component" value="Unassembled WGS sequence"/>
</dbReference>
<organism evidence="1 2">
    <name type="scientific">Ladona fulva</name>
    <name type="common">Scarce chaser dragonfly</name>
    <name type="synonym">Libellula fulva</name>
    <dbReference type="NCBI Taxonomy" id="123851"/>
    <lineage>
        <taxon>Eukaryota</taxon>
        <taxon>Metazoa</taxon>
        <taxon>Ecdysozoa</taxon>
        <taxon>Arthropoda</taxon>
        <taxon>Hexapoda</taxon>
        <taxon>Insecta</taxon>
        <taxon>Pterygota</taxon>
        <taxon>Palaeoptera</taxon>
        <taxon>Odonata</taxon>
        <taxon>Epiprocta</taxon>
        <taxon>Anisoptera</taxon>
        <taxon>Libelluloidea</taxon>
        <taxon>Libellulidae</taxon>
        <taxon>Ladona</taxon>
    </lineage>
</organism>
<reference evidence="1" key="1">
    <citation type="submission" date="2013-04" db="EMBL/GenBank/DDBJ databases">
        <authorList>
            <person name="Qu J."/>
            <person name="Murali S.C."/>
            <person name="Bandaranaike D."/>
            <person name="Bellair M."/>
            <person name="Blankenburg K."/>
            <person name="Chao H."/>
            <person name="Dinh H."/>
            <person name="Doddapaneni H."/>
            <person name="Downs B."/>
            <person name="Dugan-Rocha S."/>
            <person name="Elkadiri S."/>
            <person name="Gnanaolivu R.D."/>
            <person name="Hernandez B."/>
            <person name="Javaid M."/>
            <person name="Jayaseelan J.C."/>
            <person name="Lee S."/>
            <person name="Li M."/>
            <person name="Ming W."/>
            <person name="Munidasa M."/>
            <person name="Muniz J."/>
            <person name="Nguyen L."/>
            <person name="Ongeri F."/>
            <person name="Osuji N."/>
            <person name="Pu L.-L."/>
            <person name="Puazo M."/>
            <person name="Qu C."/>
            <person name="Quiroz J."/>
            <person name="Raj R."/>
            <person name="Weissenberger G."/>
            <person name="Xin Y."/>
            <person name="Zou X."/>
            <person name="Han Y."/>
            <person name="Richards S."/>
            <person name="Worley K."/>
            <person name="Muzny D."/>
            <person name="Gibbs R."/>
        </authorList>
    </citation>
    <scope>NUCLEOTIDE SEQUENCE</scope>
    <source>
        <strain evidence="1">Sampled in the wild</strain>
    </source>
</reference>
<dbReference type="AlphaFoldDB" id="A0A8K0NWV0"/>
<sequence length="68" mass="7709">MHSRKSIDVSTGNKKKTVIVTFYSATKGDVDKMDKMCGTYSTSRNTRRWPLTDAFIEVGETEISFLEV</sequence>
<dbReference type="EMBL" id="KZ308204">
    <property type="protein sequence ID" value="KAG8224632.1"/>
    <property type="molecule type" value="Genomic_DNA"/>
</dbReference>
<protein>
    <submittedName>
        <fullName evidence="1">Uncharacterized protein</fullName>
    </submittedName>
</protein>
<gene>
    <name evidence="1" type="ORF">J437_LFUL003066</name>
</gene>
<reference evidence="1" key="2">
    <citation type="submission" date="2017-10" db="EMBL/GenBank/DDBJ databases">
        <title>Ladona fulva Genome sequencing and assembly.</title>
        <authorList>
            <person name="Murali S."/>
            <person name="Richards S."/>
            <person name="Bandaranaike D."/>
            <person name="Bellair M."/>
            <person name="Blankenburg K."/>
            <person name="Chao H."/>
            <person name="Dinh H."/>
            <person name="Doddapaneni H."/>
            <person name="Dugan-Rocha S."/>
            <person name="Elkadiri S."/>
            <person name="Gnanaolivu R."/>
            <person name="Hernandez B."/>
            <person name="Skinner E."/>
            <person name="Javaid M."/>
            <person name="Lee S."/>
            <person name="Li M."/>
            <person name="Ming W."/>
            <person name="Munidasa M."/>
            <person name="Muniz J."/>
            <person name="Nguyen L."/>
            <person name="Hughes D."/>
            <person name="Osuji N."/>
            <person name="Pu L.-L."/>
            <person name="Puazo M."/>
            <person name="Qu C."/>
            <person name="Quiroz J."/>
            <person name="Raj R."/>
            <person name="Weissenberger G."/>
            <person name="Xin Y."/>
            <person name="Zou X."/>
            <person name="Han Y."/>
            <person name="Worley K."/>
            <person name="Muzny D."/>
            <person name="Gibbs R."/>
        </authorList>
    </citation>
    <scope>NUCLEOTIDE SEQUENCE</scope>
    <source>
        <strain evidence="1">Sampled in the wild</strain>
    </source>
</reference>
<evidence type="ECO:0000313" key="2">
    <source>
        <dbReference type="Proteomes" id="UP000792457"/>
    </source>
</evidence>
<comment type="caution">
    <text evidence="1">The sequence shown here is derived from an EMBL/GenBank/DDBJ whole genome shotgun (WGS) entry which is preliminary data.</text>
</comment>
<keyword evidence="2" id="KW-1185">Reference proteome</keyword>
<evidence type="ECO:0000313" key="1">
    <source>
        <dbReference type="EMBL" id="KAG8224632.1"/>
    </source>
</evidence>
<proteinExistence type="predicted"/>